<reference evidence="1" key="1">
    <citation type="journal article" date="2014" name="Int. J. Syst. Evol. Microbiol.">
        <title>Complete genome sequence of Corynebacterium casei LMG S-19264T (=DSM 44701T), isolated from a smear-ripened cheese.</title>
        <authorList>
            <consortium name="US DOE Joint Genome Institute (JGI-PGF)"/>
            <person name="Walter F."/>
            <person name="Albersmeier A."/>
            <person name="Kalinowski J."/>
            <person name="Ruckert C."/>
        </authorList>
    </citation>
    <scope>NUCLEOTIDE SEQUENCE</scope>
    <source>
        <strain evidence="1">CGMCC 1.12919</strain>
    </source>
</reference>
<evidence type="ECO:0000313" key="2">
    <source>
        <dbReference type="Proteomes" id="UP000637002"/>
    </source>
</evidence>
<proteinExistence type="predicted"/>
<dbReference type="AlphaFoldDB" id="A0A916UGS8"/>
<dbReference type="EMBL" id="BMGG01000005">
    <property type="protein sequence ID" value="GGC72090.1"/>
    <property type="molecule type" value="Genomic_DNA"/>
</dbReference>
<accession>A0A916UGS8</accession>
<keyword evidence="2" id="KW-1185">Reference proteome</keyword>
<sequence>MPPRLERRIRTLTWGKQQRRLEIGPRWNENKSRTSNAGTASHRRSQICPSFACAAPWADSRDKDDWLVIDEHGECIGRIYWHREAPPGVAAWSWQIGLWGRAHRGCRVDSLKSAKAAAHSAWNEMRPAITPAEYEAARDDRRRHAELVRFQDRRHRILYVATPDTYAAAEVRIEELHGCLEGSAEAMELDQLTHLVGEWLTYIARSRR</sequence>
<protein>
    <submittedName>
        <fullName evidence="1">Uncharacterized protein</fullName>
    </submittedName>
</protein>
<evidence type="ECO:0000313" key="1">
    <source>
        <dbReference type="EMBL" id="GGC72090.1"/>
    </source>
</evidence>
<comment type="caution">
    <text evidence="1">The sequence shown here is derived from an EMBL/GenBank/DDBJ whole genome shotgun (WGS) entry which is preliminary data.</text>
</comment>
<gene>
    <name evidence="1" type="ORF">GCM10010994_33130</name>
</gene>
<reference evidence="1" key="2">
    <citation type="submission" date="2020-09" db="EMBL/GenBank/DDBJ databases">
        <authorList>
            <person name="Sun Q."/>
            <person name="Zhou Y."/>
        </authorList>
    </citation>
    <scope>NUCLEOTIDE SEQUENCE</scope>
    <source>
        <strain evidence="1">CGMCC 1.12919</strain>
    </source>
</reference>
<dbReference type="RefSeq" id="WP_188610265.1">
    <property type="nucleotide sequence ID" value="NZ_BMGG01000005.1"/>
</dbReference>
<name>A0A916UGS8_9HYPH</name>
<organism evidence="1 2">
    <name type="scientific">Chelatococcus reniformis</name>
    <dbReference type="NCBI Taxonomy" id="1494448"/>
    <lineage>
        <taxon>Bacteria</taxon>
        <taxon>Pseudomonadati</taxon>
        <taxon>Pseudomonadota</taxon>
        <taxon>Alphaproteobacteria</taxon>
        <taxon>Hyphomicrobiales</taxon>
        <taxon>Chelatococcaceae</taxon>
        <taxon>Chelatococcus</taxon>
    </lineage>
</organism>
<dbReference type="Proteomes" id="UP000637002">
    <property type="component" value="Unassembled WGS sequence"/>
</dbReference>